<reference evidence="11 12" key="1">
    <citation type="submission" date="2015-03" db="EMBL/GenBank/DDBJ databases">
        <title>Genome sequence of Variovorax paradoxus TBEA6.</title>
        <authorList>
            <person name="Poehlein A."/>
            <person name="Schuldes J."/>
            <person name="Wuebbeler J.H."/>
            <person name="Hiessl S."/>
            <person name="Steinbuechel A."/>
            <person name="Daniel R."/>
        </authorList>
    </citation>
    <scope>NUCLEOTIDE SEQUENCE [LARGE SCALE GENOMIC DNA]</scope>
    <source>
        <strain evidence="11 12">TBEA6</strain>
    </source>
</reference>
<organism evidence="11 12">
    <name type="scientific">Variovorax paradoxus</name>
    <dbReference type="NCBI Taxonomy" id="34073"/>
    <lineage>
        <taxon>Bacteria</taxon>
        <taxon>Pseudomonadati</taxon>
        <taxon>Pseudomonadota</taxon>
        <taxon>Betaproteobacteria</taxon>
        <taxon>Burkholderiales</taxon>
        <taxon>Comamonadaceae</taxon>
        <taxon>Variovorax</taxon>
    </lineage>
</organism>
<keyword evidence="11" id="KW-0966">Cell projection</keyword>
<dbReference type="Gene3D" id="2.60.98.20">
    <property type="entry name" value="Flagellar hook protein FlgE"/>
    <property type="match status" value="1"/>
</dbReference>
<dbReference type="Pfam" id="PF07559">
    <property type="entry name" value="FlgE_D2"/>
    <property type="match status" value="1"/>
</dbReference>
<evidence type="ECO:0000259" key="8">
    <source>
        <dbReference type="Pfam" id="PF06429"/>
    </source>
</evidence>
<comment type="function">
    <text evidence="5">A flexible structure which links the flagellar filament to the drive apparatus in the basal body.</text>
</comment>
<protein>
    <recommendedName>
        <fullName evidence="3 5">Flagellar hook protein FlgE</fullName>
    </recommendedName>
</protein>
<dbReference type="EMBL" id="JZWI01000030">
    <property type="protein sequence ID" value="KLN53812.1"/>
    <property type="molecule type" value="Genomic_DNA"/>
</dbReference>
<keyword evidence="12" id="KW-1185">Reference proteome</keyword>
<keyword evidence="4 5" id="KW-0975">Bacterial flagellum</keyword>
<accession>A0A0H2LZC4</accession>
<evidence type="ECO:0000313" key="11">
    <source>
        <dbReference type="EMBL" id="KLN53812.1"/>
    </source>
</evidence>
<keyword evidence="11" id="KW-0282">Flagellum</keyword>
<evidence type="ECO:0000259" key="7">
    <source>
        <dbReference type="Pfam" id="PF00460"/>
    </source>
</evidence>
<feature type="domain" description="Flagellar basal body rod protein N-terminal" evidence="7">
    <location>
        <begin position="6"/>
        <end position="33"/>
    </location>
</feature>
<feature type="domain" description="Flagellar hook protein FlgE D2" evidence="9">
    <location>
        <begin position="156"/>
        <end position="284"/>
    </location>
</feature>
<evidence type="ECO:0000313" key="12">
    <source>
        <dbReference type="Proteomes" id="UP000035170"/>
    </source>
</evidence>
<dbReference type="InterPro" id="IPR053967">
    <property type="entry name" value="LlgE_F_G-like_D1"/>
</dbReference>
<dbReference type="PANTHER" id="PTHR30435:SF1">
    <property type="entry name" value="FLAGELLAR HOOK PROTEIN FLGE"/>
    <property type="match status" value="1"/>
</dbReference>
<dbReference type="GO" id="GO:0005829">
    <property type="term" value="C:cytosol"/>
    <property type="evidence" value="ECO:0007669"/>
    <property type="project" value="TreeGrafter"/>
</dbReference>
<comment type="similarity">
    <text evidence="2 5">Belongs to the flagella basal body rod proteins family.</text>
</comment>
<dbReference type="InterPro" id="IPR010930">
    <property type="entry name" value="Flg_bb/hook_C_dom"/>
</dbReference>
<dbReference type="AlphaFoldDB" id="A0A0H2LZC4"/>
<name>A0A0H2LZC4_VARPD</name>
<dbReference type="InterPro" id="IPR037925">
    <property type="entry name" value="FlgE/F/G-like"/>
</dbReference>
<evidence type="ECO:0000256" key="6">
    <source>
        <dbReference type="SAM" id="MobiDB-lite"/>
    </source>
</evidence>
<feature type="region of interest" description="Disordered" evidence="6">
    <location>
        <begin position="337"/>
        <end position="356"/>
    </location>
</feature>
<comment type="caution">
    <text evidence="11">The sequence shown here is derived from an EMBL/GenBank/DDBJ whole genome shotgun (WGS) entry which is preliminary data.</text>
</comment>
<dbReference type="GO" id="GO:0009425">
    <property type="term" value="C:bacterial-type flagellum basal body"/>
    <property type="evidence" value="ECO:0007669"/>
    <property type="project" value="UniProtKB-SubCell"/>
</dbReference>
<dbReference type="NCBIfam" id="TIGR03506">
    <property type="entry name" value="FlgEFG_subfam"/>
    <property type="match status" value="1"/>
</dbReference>
<comment type="subcellular location">
    <subcellularLocation>
        <location evidence="1 5">Bacterial flagellum basal body</location>
    </subcellularLocation>
</comment>
<dbReference type="RefSeq" id="WP_047786527.1">
    <property type="nucleotide sequence ID" value="NZ_JZWI01000030.1"/>
</dbReference>
<proteinExistence type="inferred from homology"/>
<feature type="domain" description="Flagellar basal-body/hook protein C-terminal" evidence="8">
    <location>
        <begin position="359"/>
        <end position="403"/>
    </location>
</feature>
<dbReference type="Pfam" id="PF00460">
    <property type="entry name" value="Flg_bb_rod"/>
    <property type="match status" value="1"/>
</dbReference>
<evidence type="ECO:0000256" key="1">
    <source>
        <dbReference type="ARBA" id="ARBA00004117"/>
    </source>
</evidence>
<evidence type="ECO:0000256" key="4">
    <source>
        <dbReference type="ARBA" id="ARBA00023143"/>
    </source>
</evidence>
<evidence type="ECO:0000256" key="3">
    <source>
        <dbReference type="ARBA" id="ARBA00019015"/>
    </source>
</evidence>
<dbReference type="PATRIC" id="fig|34073.19.peg.5265"/>
<dbReference type="InterPro" id="IPR020013">
    <property type="entry name" value="Flagellar_FlgE/F/G"/>
</dbReference>
<sequence length="404" mass="41259">MGFSQGISGLSAAAANLDVIGNNIANSGTVGFKSGAATFQDVYAGSRVGLGVAVSGIVQNFTQGSVQTSSRPLDVAILNGDGFFRLSSPSGEVMYSRNGQFTRDKDGFIVNAAGLRLTGYGVSATGGLDGGTPGPLQVQTTAMSPKATTAINATFNLDARGTVPTKTPFSPTDSDTFNYSNALGPIFDSLGNPHELGVFFVKTGANAWDVYGAADGTALNGGAAISTMSFDGNGNLLTPTGGKLTLPAMNFGNGSVALNATVDLSGTTQFGNVNEIKTLKQDGYTSGTLTSFSINPDGTITGKFSNEQTTLMGQVVLTSFANPNGLEPMGENVWGETLASGQPLTGTPGAGTKQGSLASGALEASNVDLTSELVNLIVAQRSYQANAQTVKTQDQVVQTLINIR</sequence>
<evidence type="ECO:0000259" key="10">
    <source>
        <dbReference type="Pfam" id="PF22692"/>
    </source>
</evidence>
<evidence type="ECO:0000259" key="9">
    <source>
        <dbReference type="Pfam" id="PF07559"/>
    </source>
</evidence>
<dbReference type="Proteomes" id="UP000035170">
    <property type="component" value="Unassembled WGS sequence"/>
</dbReference>
<dbReference type="GO" id="GO:0071978">
    <property type="term" value="P:bacterial-type flagellum-dependent swarming motility"/>
    <property type="evidence" value="ECO:0007669"/>
    <property type="project" value="TreeGrafter"/>
</dbReference>
<dbReference type="InterPro" id="IPR011491">
    <property type="entry name" value="FlgE_D2"/>
</dbReference>
<dbReference type="InterPro" id="IPR001444">
    <property type="entry name" value="Flag_bb_rod_N"/>
</dbReference>
<dbReference type="Pfam" id="PF22692">
    <property type="entry name" value="LlgE_F_G_D1"/>
    <property type="match status" value="1"/>
</dbReference>
<dbReference type="InterPro" id="IPR037058">
    <property type="entry name" value="Falgellar_hook_FlgE_sf"/>
</dbReference>
<dbReference type="PANTHER" id="PTHR30435">
    <property type="entry name" value="FLAGELLAR PROTEIN"/>
    <property type="match status" value="1"/>
</dbReference>
<dbReference type="Pfam" id="PF06429">
    <property type="entry name" value="Flg_bbr_C"/>
    <property type="match status" value="1"/>
</dbReference>
<dbReference type="GO" id="GO:0009424">
    <property type="term" value="C:bacterial-type flagellum hook"/>
    <property type="evidence" value="ECO:0007669"/>
    <property type="project" value="TreeGrafter"/>
</dbReference>
<evidence type="ECO:0000256" key="2">
    <source>
        <dbReference type="ARBA" id="ARBA00009677"/>
    </source>
</evidence>
<gene>
    <name evidence="11" type="primary">flgE</name>
    <name evidence="11" type="ORF">VPARA_51450</name>
</gene>
<dbReference type="SUPFAM" id="SSF117143">
    <property type="entry name" value="Flagellar hook protein flgE"/>
    <property type="match status" value="1"/>
</dbReference>
<dbReference type="NCBIfam" id="NF004238">
    <property type="entry name" value="PRK05682.1-1"/>
    <property type="match status" value="1"/>
</dbReference>
<evidence type="ECO:0000256" key="5">
    <source>
        <dbReference type="RuleBase" id="RU362116"/>
    </source>
</evidence>
<keyword evidence="11" id="KW-0969">Cilium</keyword>
<feature type="domain" description="Flagellar hook protein FlgE/F/G-like D1" evidence="10">
    <location>
        <begin position="78"/>
        <end position="135"/>
    </location>
</feature>